<evidence type="ECO:0000313" key="14">
    <source>
        <dbReference type="Proteomes" id="UP001408789"/>
    </source>
</evidence>
<keyword evidence="7 12" id="KW-0479">Metal-binding</keyword>
<dbReference type="AlphaFoldDB" id="A0AAP0CWV9"/>
<reference evidence="13 14" key="1">
    <citation type="submission" date="2024-04" db="EMBL/GenBank/DDBJ databases">
        <title>The reference genome of an endangered Asteraceae, Deinandra increscens subsp. villosa, native to the Central Coast of California.</title>
        <authorList>
            <person name="Guilliams M."/>
            <person name="Hasenstab-Lehman K."/>
            <person name="Meyer R."/>
            <person name="Mcevoy S."/>
        </authorList>
    </citation>
    <scope>NUCLEOTIDE SEQUENCE [LARGE SCALE GENOMIC DNA]</scope>
    <source>
        <tissue evidence="13">Leaf</tissue>
    </source>
</reference>
<dbReference type="GO" id="GO:0006412">
    <property type="term" value="P:translation"/>
    <property type="evidence" value="ECO:0007669"/>
    <property type="project" value="UniProtKB-KW"/>
</dbReference>
<evidence type="ECO:0000256" key="5">
    <source>
        <dbReference type="ARBA" id="ARBA00022528"/>
    </source>
</evidence>
<evidence type="ECO:0000256" key="8">
    <source>
        <dbReference type="ARBA" id="ARBA00022801"/>
    </source>
</evidence>
<keyword evidence="11" id="KW-0408">Iron</keyword>
<evidence type="ECO:0000256" key="7">
    <source>
        <dbReference type="ARBA" id="ARBA00022723"/>
    </source>
</evidence>
<sequence length="394" mass="44094">MFPPSHPKKKNTLWISPLSLVLNPNRNSSASHAPLTQSAPSLVRHHSLSRSTQATAEPISISIADRLNNQRSVTMASANWLHSSALSHASLPTTSHRRDTLLASFRPVVLYDKQSVFSSNCQYRPPAMVVQAQAKRGLLQKNEEEAASPADMHFEAPLKIVLYPDPKLRAKNKRVVTFDENLKKLVDEMFDVMYKSMNNICLFTELKALGSPHPKLELMFSLTKPCYLQEYEQYLFVYRTEGIGLSAPQVGVNVQLMVFNPVGERGEGEEIVLVNPRVIKSSKKLVPFTEGCLSFPGINADVVRPEAVKVDAQDISGANFSVSLSRLPSRVFQHEFDHLEGVLFFDRMTAEVVDSIRAELMALEQKYEDTTGLLRPESIETRKRWKAAAGFGRS</sequence>
<dbReference type="GO" id="GO:0009507">
    <property type="term" value="C:chloroplast"/>
    <property type="evidence" value="ECO:0007669"/>
    <property type="project" value="UniProtKB-SubCell"/>
</dbReference>
<dbReference type="GO" id="GO:0042586">
    <property type="term" value="F:peptide deformylase activity"/>
    <property type="evidence" value="ECO:0007669"/>
    <property type="project" value="UniProtKB-EC"/>
</dbReference>
<dbReference type="Gene3D" id="3.90.45.10">
    <property type="entry name" value="Peptide deformylase"/>
    <property type="match status" value="1"/>
</dbReference>
<dbReference type="InterPro" id="IPR036821">
    <property type="entry name" value="Peptide_deformylase_sf"/>
</dbReference>
<dbReference type="PANTHER" id="PTHR10458:SF22">
    <property type="entry name" value="PEPTIDE DEFORMYLASE"/>
    <property type="match status" value="1"/>
</dbReference>
<comment type="subcellular location">
    <subcellularLocation>
        <location evidence="2 12">Plastid</location>
        <location evidence="2 12">Chloroplast</location>
    </subcellularLocation>
</comment>
<keyword evidence="10 12" id="KW-0809">Transit peptide</keyword>
<dbReference type="FunFam" id="3.90.45.10:FF:000006">
    <property type="entry name" value="Peptide deformylase"/>
    <property type="match status" value="1"/>
</dbReference>
<comment type="caution">
    <text evidence="13">The sequence shown here is derived from an EMBL/GenBank/DDBJ whole genome shotgun (WGS) entry which is preliminary data.</text>
</comment>
<keyword evidence="8 12" id="KW-0378">Hydrolase</keyword>
<keyword evidence="5 12" id="KW-0150">Chloroplast</keyword>
<keyword evidence="14" id="KW-1185">Reference proteome</keyword>
<dbReference type="EC" id="3.5.1.88" evidence="4 12"/>
<evidence type="ECO:0000256" key="4">
    <source>
        <dbReference type="ARBA" id="ARBA00012175"/>
    </source>
</evidence>
<evidence type="ECO:0000256" key="12">
    <source>
        <dbReference type="RuleBase" id="RU362111"/>
    </source>
</evidence>
<dbReference type="HAMAP" id="MF_00163">
    <property type="entry name" value="Pep_deformylase"/>
    <property type="match status" value="1"/>
</dbReference>
<protein>
    <recommendedName>
        <fullName evidence="4 12">Peptide deformylase</fullName>
        <ecNumber evidence="4 12">3.5.1.88</ecNumber>
    </recommendedName>
</protein>
<proteinExistence type="inferred from homology"/>
<organism evidence="13 14">
    <name type="scientific">Deinandra increscens subsp. villosa</name>
    <dbReference type="NCBI Taxonomy" id="3103831"/>
    <lineage>
        <taxon>Eukaryota</taxon>
        <taxon>Viridiplantae</taxon>
        <taxon>Streptophyta</taxon>
        <taxon>Embryophyta</taxon>
        <taxon>Tracheophyta</taxon>
        <taxon>Spermatophyta</taxon>
        <taxon>Magnoliopsida</taxon>
        <taxon>eudicotyledons</taxon>
        <taxon>Gunneridae</taxon>
        <taxon>Pentapetalae</taxon>
        <taxon>asterids</taxon>
        <taxon>campanulids</taxon>
        <taxon>Asterales</taxon>
        <taxon>Asteraceae</taxon>
        <taxon>Asteroideae</taxon>
        <taxon>Heliantheae alliance</taxon>
        <taxon>Madieae</taxon>
        <taxon>Madiinae</taxon>
        <taxon>Deinandra</taxon>
    </lineage>
</organism>
<gene>
    <name evidence="13" type="ORF">SSX86_018895</name>
</gene>
<dbReference type="GO" id="GO:0046872">
    <property type="term" value="F:metal ion binding"/>
    <property type="evidence" value="ECO:0007669"/>
    <property type="project" value="UniProtKB-KW"/>
</dbReference>
<evidence type="ECO:0000256" key="11">
    <source>
        <dbReference type="ARBA" id="ARBA00023004"/>
    </source>
</evidence>
<comment type="function">
    <text evidence="12">Removes the formyl group from the N-terminal Met of newly synthesized proteins.</text>
</comment>
<dbReference type="SUPFAM" id="SSF56420">
    <property type="entry name" value="Peptide deformylase"/>
    <property type="match status" value="1"/>
</dbReference>
<dbReference type="InterPro" id="IPR023635">
    <property type="entry name" value="Peptide_deformylase"/>
</dbReference>
<dbReference type="PRINTS" id="PR01576">
    <property type="entry name" value="PDEFORMYLASE"/>
</dbReference>
<comment type="similarity">
    <text evidence="3 12">Belongs to the polypeptide deformylase family.</text>
</comment>
<dbReference type="Proteomes" id="UP001408789">
    <property type="component" value="Unassembled WGS sequence"/>
</dbReference>
<comment type="cofactor">
    <cofactor evidence="1">
        <name>Fe(2+)</name>
        <dbReference type="ChEBI" id="CHEBI:29033"/>
    </cofactor>
</comment>
<dbReference type="EMBL" id="JBCNJP010000019">
    <property type="protein sequence ID" value="KAK9061712.1"/>
    <property type="molecule type" value="Genomic_DNA"/>
</dbReference>
<evidence type="ECO:0000256" key="9">
    <source>
        <dbReference type="ARBA" id="ARBA00022917"/>
    </source>
</evidence>
<keyword evidence="6 12" id="KW-0934">Plastid</keyword>
<keyword evidence="9 12" id="KW-0648">Protein biosynthesis</keyword>
<evidence type="ECO:0000256" key="10">
    <source>
        <dbReference type="ARBA" id="ARBA00022946"/>
    </source>
</evidence>
<dbReference type="CDD" id="cd00487">
    <property type="entry name" value="Pep_deformylase"/>
    <property type="match status" value="1"/>
</dbReference>
<evidence type="ECO:0000256" key="2">
    <source>
        <dbReference type="ARBA" id="ARBA00004229"/>
    </source>
</evidence>
<evidence type="ECO:0000256" key="3">
    <source>
        <dbReference type="ARBA" id="ARBA00010759"/>
    </source>
</evidence>
<dbReference type="Pfam" id="PF01327">
    <property type="entry name" value="Pep_deformylase"/>
    <property type="match status" value="1"/>
</dbReference>
<evidence type="ECO:0000256" key="1">
    <source>
        <dbReference type="ARBA" id="ARBA00001954"/>
    </source>
</evidence>
<dbReference type="NCBIfam" id="TIGR00079">
    <property type="entry name" value="pept_deformyl"/>
    <property type="match status" value="1"/>
</dbReference>
<dbReference type="PANTHER" id="PTHR10458">
    <property type="entry name" value="PEPTIDE DEFORMYLASE"/>
    <property type="match status" value="1"/>
</dbReference>
<accession>A0AAP0CWV9</accession>
<name>A0AAP0CWV9_9ASTR</name>
<evidence type="ECO:0000313" key="13">
    <source>
        <dbReference type="EMBL" id="KAK9061712.1"/>
    </source>
</evidence>
<comment type="catalytic activity">
    <reaction evidence="12">
        <text>N-terminal N-formyl-L-methionyl-[peptide] + H2O = N-terminal L-methionyl-[peptide] + formate</text>
        <dbReference type="Rhea" id="RHEA:24420"/>
        <dbReference type="Rhea" id="RHEA-COMP:10639"/>
        <dbReference type="Rhea" id="RHEA-COMP:10640"/>
        <dbReference type="ChEBI" id="CHEBI:15377"/>
        <dbReference type="ChEBI" id="CHEBI:15740"/>
        <dbReference type="ChEBI" id="CHEBI:49298"/>
        <dbReference type="ChEBI" id="CHEBI:64731"/>
        <dbReference type="EC" id="3.5.1.88"/>
    </reaction>
</comment>
<evidence type="ECO:0000256" key="6">
    <source>
        <dbReference type="ARBA" id="ARBA00022640"/>
    </source>
</evidence>